<feature type="region of interest" description="Disordered" evidence="1">
    <location>
        <begin position="207"/>
        <end position="231"/>
    </location>
</feature>
<evidence type="ECO:0000313" key="3">
    <source>
        <dbReference type="Proteomes" id="UP001595979"/>
    </source>
</evidence>
<gene>
    <name evidence="2" type="ORF">ACFPQ6_12630</name>
</gene>
<dbReference type="Proteomes" id="UP001595979">
    <property type="component" value="Unassembled WGS sequence"/>
</dbReference>
<keyword evidence="3" id="KW-1185">Reference proteome</keyword>
<proteinExistence type="predicted"/>
<accession>A0ABW1DLH4</accession>
<comment type="caution">
    <text evidence="2">The sequence shown here is derived from an EMBL/GenBank/DDBJ whole genome shotgun (WGS) entry which is preliminary data.</text>
</comment>
<dbReference type="EMBL" id="JBHSOH010000015">
    <property type="protein sequence ID" value="MFC5849154.1"/>
    <property type="molecule type" value="Genomic_DNA"/>
</dbReference>
<evidence type="ECO:0000313" key="2">
    <source>
        <dbReference type="EMBL" id="MFC5849154.1"/>
    </source>
</evidence>
<feature type="compositionally biased region" description="Basic and acidic residues" evidence="1">
    <location>
        <begin position="219"/>
        <end position="231"/>
    </location>
</feature>
<organism evidence="2 3">
    <name type="scientific">Deinococcus petrolearius</name>
    <dbReference type="NCBI Taxonomy" id="1751295"/>
    <lineage>
        <taxon>Bacteria</taxon>
        <taxon>Thermotogati</taxon>
        <taxon>Deinococcota</taxon>
        <taxon>Deinococci</taxon>
        <taxon>Deinococcales</taxon>
        <taxon>Deinococcaceae</taxon>
        <taxon>Deinococcus</taxon>
    </lineage>
</organism>
<evidence type="ECO:0000256" key="1">
    <source>
        <dbReference type="SAM" id="MobiDB-lite"/>
    </source>
</evidence>
<sequence>MEQIPDIVSAYGLGHLYRGHTMHGDFPLLNLHGFLRMDHLLERSTFVAYAEAEGMPAELWGGEVLQVRTSPSLVIEVEHTDSCLVGLVRGYIGAAGRAMQPQEQKPEPRWASPIHDVVIEYREVVSAPQVPLNEMTREERLDRARALRGKWVAQPPHHSSADREMERERVSRMTPGVTYRDLHPLDDDDYEPPTPYDLAMRRIRRVEGAPDSFLAPDDGAPRSREEDWYYR</sequence>
<name>A0ABW1DLH4_9DEIO</name>
<protein>
    <submittedName>
        <fullName evidence="2">Uncharacterized protein</fullName>
    </submittedName>
</protein>
<dbReference type="RefSeq" id="WP_380049934.1">
    <property type="nucleotide sequence ID" value="NZ_JBHSOH010000015.1"/>
</dbReference>
<reference evidence="3" key="1">
    <citation type="journal article" date="2019" name="Int. J. Syst. Evol. Microbiol.">
        <title>The Global Catalogue of Microorganisms (GCM) 10K type strain sequencing project: providing services to taxonomists for standard genome sequencing and annotation.</title>
        <authorList>
            <consortium name="The Broad Institute Genomics Platform"/>
            <consortium name="The Broad Institute Genome Sequencing Center for Infectious Disease"/>
            <person name="Wu L."/>
            <person name="Ma J."/>
        </authorList>
    </citation>
    <scope>NUCLEOTIDE SEQUENCE [LARGE SCALE GENOMIC DNA]</scope>
    <source>
        <strain evidence="3">CGMCC 1.15053</strain>
    </source>
</reference>